<evidence type="ECO:0000259" key="24">
    <source>
        <dbReference type="PROSITE" id="PS51007"/>
    </source>
</evidence>
<evidence type="ECO:0000256" key="6">
    <source>
        <dbReference type="ARBA" id="ARBA00022519"/>
    </source>
</evidence>
<gene>
    <name evidence="25" type="primary">ccoP</name>
    <name evidence="25" type="ORF">C9J12_24115</name>
</gene>
<evidence type="ECO:0000256" key="10">
    <source>
        <dbReference type="ARBA" id="ARBA00022723"/>
    </source>
</evidence>
<dbReference type="EMBL" id="PYMJ01000035">
    <property type="protein sequence ID" value="PSU45173.1"/>
    <property type="molecule type" value="Genomic_DNA"/>
</dbReference>
<dbReference type="InterPro" id="IPR038414">
    <property type="entry name" value="CcoP_N_sf"/>
</dbReference>
<dbReference type="PIRSF" id="PIRSF000006">
    <property type="entry name" value="Cbb3-Cox_fixP"/>
    <property type="match status" value="1"/>
</dbReference>
<dbReference type="PANTHER" id="PTHR33751">
    <property type="entry name" value="CBB3-TYPE CYTOCHROME C OXIDASE SUBUNIT FIXP"/>
    <property type="match status" value="1"/>
</dbReference>
<dbReference type="InterPro" id="IPR009056">
    <property type="entry name" value="Cyt_c-like_dom"/>
</dbReference>
<keyword evidence="4 19" id="KW-0813">Transport</keyword>
<feature type="coiled-coil region" evidence="22">
    <location>
        <begin position="107"/>
        <end position="134"/>
    </location>
</feature>
<accession>A0A2T3J8V0</accession>
<dbReference type="AlphaFoldDB" id="A0A2T3J8V0"/>
<name>A0A2T3J8V0_9GAMM</name>
<keyword evidence="15 19" id="KW-0560">Oxidoreductase</keyword>
<dbReference type="Gene3D" id="6.10.280.130">
    <property type="match status" value="1"/>
</dbReference>
<dbReference type="GO" id="GO:0020037">
    <property type="term" value="F:heme binding"/>
    <property type="evidence" value="ECO:0007669"/>
    <property type="project" value="InterPro"/>
</dbReference>
<keyword evidence="17 19" id="KW-0406">Ion transport</keyword>
<keyword evidence="18 19" id="KW-0472">Membrane</keyword>
<feature type="binding site" description="covalent" evidence="21">
    <location>
        <position position="168"/>
    </location>
    <ligand>
        <name>heme c</name>
        <dbReference type="ChEBI" id="CHEBI:61717"/>
        <label>1</label>
    </ligand>
</feature>
<dbReference type="InterPro" id="IPR036909">
    <property type="entry name" value="Cyt_c-like_dom_sf"/>
</dbReference>
<evidence type="ECO:0000313" key="26">
    <source>
        <dbReference type="Proteomes" id="UP000240987"/>
    </source>
</evidence>
<dbReference type="InterPro" id="IPR004678">
    <property type="entry name" value="Cyt_c_oxidase_cbb3_su3"/>
</dbReference>
<evidence type="ECO:0000256" key="8">
    <source>
        <dbReference type="ARBA" id="ARBA00022660"/>
    </source>
</evidence>
<dbReference type="InterPro" id="IPR032858">
    <property type="entry name" value="CcoP_N"/>
</dbReference>
<evidence type="ECO:0000256" key="17">
    <source>
        <dbReference type="ARBA" id="ARBA00023065"/>
    </source>
</evidence>
<dbReference type="Pfam" id="PF13442">
    <property type="entry name" value="Cytochrome_CBB3"/>
    <property type="match status" value="2"/>
</dbReference>
<dbReference type="RefSeq" id="WP_107245035.1">
    <property type="nucleotide sequence ID" value="NZ_PYMJ01000035.1"/>
</dbReference>
<dbReference type="GO" id="GO:0016491">
    <property type="term" value="F:oxidoreductase activity"/>
    <property type="evidence" value="ECO:0007669"/>
    <property type="project" value="UniProtKB-KW"/>
</dbReference>
<comment type="pathway">
    <text evidence="2 19">Energy metabolism; oxidative phosphorylation.</text>
</comment>
<sequence length="326" mass="35843">MSTFWSLWISIITIGSLVGVGCLLFWCSRDKMGVEEGEDMGHEYDGIREINNPLPKWWSYMFWATIAFAVLYLFLYPGLGNYKGFLGWTSSDQTVRSLEESKASLANAQQNKQLNQYARELDEAEARYGETFKTLAYDTSGNTLLPITDIAANSEAIKVGQRLFIQNCSQCHGSDARGQAGYPSLTDNAWLYGGEAETIKTTIMEGRQGVMPAWGDALGEDGVKEVTSYVLGLSGRKVNAKEAAAGKSRFVVCAACHGTDGKGNPAFGAPDLTDNIWLYGGSRRAVEATIMHGRHGVMPAWKDVLGEEKIQLISAYVWNLSEKTDK</sequence>
<evidence type="ECO:0000256" key="13">
    <source>
        <dbReference type="ARBA" id="ARBA00022982"/>
    </source>
</evidence>
<feature type="domain" description="Cytochrome c" evidence="24">
    <location>
        <begin position="155"/>
        <end position="234"/>
    </location>
</feature>
<dbReference type="InterPro" id="IPR008168">
    <property type="entry name" value="Cyt_C_IC"/>
</dbReference>
<feature type="binding site" description="covalent" evidence="21">
    <location>
        <position position="171"/>
    </location>
    <ligand>
        <name>heme c</name>
        <dbReference type="ChEBI" id="CHEBI:61717"/>
        <label>1</label>
    </ligand>
</feature>
<dbReference type="GO" id="GO:0005886">
    <property type="term" value="C:plasma membrane"/>
    <property type="evidence" value="ECO:0007669"/>
    <property type="project" value="UniProtKB-SubCell"/>
</dbReference>
<feature type="transmembrane region" description="Helical" evidence="23">
    <location>
        <begin position="57"/>
        <end position="76"/>
    </location>
</feature>
<feature type="binding site" description="axial binding residue" evidence="20">
    <location>
        <position position="257"/>
    </location>
    <ligand>
        <name>heme c</name>
        <dbReference type="ChEBI" id="CHEBI:61717"/>
        <label>2</label>
    </ligand>
    <ligandPart>
        <name>Fe</name>
        <dbReference type="ChEBI" id="CHEBI:18248"/>
    </ligandPart>
</feature>
<evidence type="ECO:0000256" key="16">
    <source>
        <dbReference type="ARBA" id="ARBA00023004"/>
    </source>
</evidence>
<evidence type="ECO:0000256" key="15">
    <source>
        <dbReference type="ARBA" id="ARBA00023002"/>
    </source>
</evidence>
<comment type="similarity">
    <text evidence="3 19">Belongs to the CcoP / FixP family.</text>
</comment>
<keyword evidence="6 19" id="KW-0997">Cell inner membrane</keyword>
<dbReference type="Gene3D" id="1.10.760.10">
    <property type="entry name" value="Cytochrome c-like domain"/>
    <property type="match status" value="2"/>
</dbReference>
<dbReference type="OrthoDB" id="9811281at2"/>
<feature type="domain" description="Cytochrome c" evidence="24">
    <location>
        <begin position="241"/>
        <end position="321"/>
    </location>
</feature>
<keyword evidence="22" id="KW-0175">Coiled coil</keyword>
<comment type="cofactor">
    <cofactor evidence="19 21">
        <name>heme c</name>
        <dbReference type="ChEBI" id="CHEBI:61717"/>
    </cofactor>
    <text evidence="19 21">Binds 2 heme C groups per subunit.</text>
</comment>
<evidence type="ECO:0000256" key="5">
    <source>
        <dbReference type="ARBA" id="ARBA00022475"/>
    </source>
</evidence>
<evidence type="ECO:0000256" key="12">
    <source>
        <dbReference type="ARBA" id="ARBA00022781"/>
    </source>
</evidence>
<feature type="binding site" description="axial binding residue" evidence="20">
    <location>
        <position position="298"/>
    </location>
    <ligand>
        <name>heme c</name>
        <dbReference type="ChEBI" id="CHEBI:61717"/>
        <label>1</label>
    </ligand>
    <ligandPart>
        <name>Fe</name>
        <dbReference type="ChEBI" id="CHEBI:18248"/>
    </ligandPart>
</feature>
<dbReference type="GO" id="GO:0009055">
    <property type="term" value="F:electron transfer activity"/>
    <property type="evidence" value="ECO:0007669"/>
    <property type="project" value="InterPro"/>
</dbReference>
<evidence type="ECO:0000256" key="20">
    <source>
        <dbReference type="PIRSR" id="PIRSR000006-1"/>
    </source>
</evidence>
<feature type="binding site" description="covalent" evidence="21">
    <location>
        <position position="256"/>
    </location>
    <ligand>
        <name>heme c</name>
        <dbReference type="ChEBI" id="CHEBI:61717"/>
        <label>2</label>
    </ligand>
</feature>
<evidence type="ECO:0000256" key="21">
    <source>
        <dbReference type="PIRSR" id="PIRSR000006-2"/>
    </source>
</evidence>
<keyword evidence="11" id="KW-0677">Repeat</keyword>
<keyword evidence="7 19" id="KW-0349">Heme</keyword>
<dbReference type="NCBIfam" id="TIGR00782">
    <property type="entry name" value="ccoP"/>
    <property type="match status" value="1"/>
</dbReference>
<evidence type="ECO:0000256" key="14">
    <source>
        <dbReference type="ARBA" id="ARBA00022989"/>
    </source>
</evidence>
<feature type="transmembrane region" description="Helical" evidence="23">
    <location>
        <begin position="7"/>
        <end position="26"/>
    </location>
</feature>
<keyword evidence="12 19" id="KW-0375">Hydrogen ion transport</keyword>
<keyword evidence="14 23" id="KW-1133">Transmembrane helix</keyword>
<evidence type="ECO:0000256" key="19">
    <source>
        <dbReference type="PIRNR" id="PIRNR000006"/>
    </source>
</evidence>
<comment type="function">
    <text evidence="19">C-type cytochrome. Part of the cbb3-type cytochrome c oxidase complex.</text>
</comment>
<keyword evidence="8 19" id="KW-0679">Respiratory chain</keyword>
<dbReference type="Proteomes" id="UP000240987">
    <property type="component" value="Unassembled WGS sequence"/>
</dbReference>
<evidence type="ECO:0000256" key="3">
    <source>
        <dbReference type="ARBA" id="ARBA00006113"/>
    </source>
</evidence>
<keyword evidence="5 19" id="KW-1003">Cell membrane</keyword>
<evidence type="ECO:0000256" key="22">
    <source>
        <dbReference type="SAM" id="Coils"/>
    </source>
</evidence>
<feature type="binding site" description="covalent" evidence="21">
    <location>
        <position position="253"/>
    </location>
    <ligand>
        <name>heme c</name>
        <dbReference type="ChEBI" id="CHEBI:61717"/>
        <label>2</label>
    </ligand>
</feature>
<comment type="subcellular location">
    <subcellularLocation>
        <location evidence="1 19">Cell inner membrane</location>
    </subcellularLocation>
</comment>
<evidence type="ECO:0000256" key="4">
    <source>
        <dbReference type="ARBA" id="ARBA00022448"/>
    </source>
</evidence>
<dbReference type="GO" id="GO:1902600">
    <property type="term" value="P:proton transmembrane transport"/>
    <property type="evidence" value="ECO:0007669"/>
    <property type="project" value="UniProtKB-KW"/>
</dbReference>
<dbReference type="SUPFAM" id="SSF46626">
    <property type="entry name" value="Cytochrome c"/>
    <property type="match status" value="2"/>
</dbReference>
<keyword evidence="9 23" id="KW-0812">Transmembrane</keyword>
<comment type="caution">
    <text evidence="25">The sequence shown here is derived from an EMBL/GenBank/DDBJ whole genome shotgun (WGS) entry which is preliminary data.</text>
</comment>
<keyword evidence="26" id="KW-1185">Reference proteome</keyword>
<evidence type="ECO:0000313" key="25">
    <source>
        <dbReference type="EMBL" id="PSU45173.1"/>
    </source>
</evidence>
<dbReference type="InterPro" id="IPR050597">
    <property type="entry name" value="Cytochrome_c_Oxidase_Subunit"/>
</dbReference>
<dbReference type="PANTHER" id="PTHR33751:SF1">
    <property type="entry name" value="CBB3-TYPE CYTOCHROME C OXIDASE SUBUNIT FIXP"/>
    <property type="match status" value="1"/>
</dbReference>
<evidence type="ECO:0000256" key="9">
    <source>
        <dbReference type="ARBA" id="ARBA00022692"/>
    </source>
</evidence>
<evidence type="ECO:0000256" key="1">
    <source>
        <dbReference type="ARBA" id="ARBA00004533"/>
    </source>
</evidence>
<keyword evidence="10 19" id="KW-0479">Metal-binding</keyword>
<keyword evidence="13 19" id="KW-0249">Electron transport</keyword>
<evidence type="ECO:0000256" key="2">
    <source>
        <dbReference type="ARBA" id="ARBA00004673"/>
    </source>
</evidence>
<evidence type="ECO:0000256" key="18">
    <source>
        <dbReference type="ARBA" id="ARBA00023136"/>
    </source>
</evidence>
<proteinExistence type="inferred from homology"/>
<dbReference type="GO" id="GO:0005506">
    <property type="term" value="F:iron ion binding"/>
    <property type="evidence" value="ECO:0007669"/>
    <property type="project" value="InterPro"/>
</dbReference>
<dbReference type="GO" id="GO:0006119">
    <property type="term" value="P:oxidative phosphorylation"/>
    <property type="evidence" value="ECO:0007669"/>
    <property type="project" value="UniProtKB-UniPathway"/>
</dbReference>
<feature type="binding site" description="axial binding residue" evidence="20">
    <location>
        <position position="172"/>
    </location>
    <ligand>
        <name>heme c</name>
        <dbReference type="ChEBI" id="CHEBI:61717"/>
        <label>1</label>
    </ligand>
    <ligandPart>
        <name>Fe</name>
        <dbReference type="ChEBI" id="CHEBI:18248"/>
    </ligandPart>
</feature>
<keyword evidence="16 19" id="KW-0408">Iron</keyword>
<dbReference type="Pfam" id="PF14715">
    <property type="entry name" value="FixP_N"/>
    <property type="match status" value="1"/>
</dbReference>
<dbReference type="PROSITE" id="PS51007">
    <property type="entry name" value="CYTC"/>
    <property type="match status" value="2"/>
</dbReference>
<evidence type="ECO:0000256" key="23">
    <source>
        <dbReference type="SAM" id="Phobius"/>
    </source>
</evidence>
<reference evidence="25 26" key="1">
    <citation type="submission" date="2018-01" db="EMBL/GenBank/DDBJ databases">
        <title>Whole genome sequencing of Histamine producing bacteria.</title>
        <authorList>
            <person name="Butler K."/>
        </authorList>
    </citation>
    <scope>NUCLEOTIDE SEQUENCE [LARGE SCALE GENOMIC DNA]</scope>
    <source>
        <strain evidence="25 26">JCM 12947</strain>
    </source>
</reference>
<organism evidence="25 26">
    <name type="scientific">Photobacterium frigidiphilum</name>
    <dbReference type="NCBI Taxonomy" id="264736"/>
    <lineage>
        <taxon>Bacteria</taxon>
        <taxon>Pseudomonadati</taxon>
        <taxon>Pseudomonadota</taxon>
        <taxon>Gammaproteobacteria</taxon>
        <taxon>Vibrionales</taxon>
        <taxon>Vibrionaceae</taxon>
        <taxon>Photobacterium</taxon>
    </lineage>
</organism>
<dbReference type="PRINTS" id="PR00605">
    <property type="entry name" value="CYTCHROMECIC"/>
</dbReference>
<evidence type="ECO:0000256" key="11">
    <source>
        <dbReference type="ARBA" id="ARBA00022737"/>
    </source>
</evidence>
<protein>
    <recommendedName>
        <fullName evidence="19">Cbb3-type cytochrome c oxidase subunit</fullName>
    </recommendedName>
</protein>
<comment type="subunit">
    <text evidence="19">Component of the cbb3-type cytochrome c oxidase.</text>
</comment>
<dbReference type="UniPathway" id="UPA00705"/>
<feature type="binding site" description="axial binding residue" evidence="20">
    <location>
        <position position="211"/>
    </location>
    <ligand>
        <name>heme c</name>
        <dbReference type="ChEBI" id="CHEBI:61717"/>
        <label>2</label>
    </ligand>
    <ligandPart>
        <name>Fe</name>
        <dbReference type="ChEBI" id="CHEBI:18248"/>
    </ligandPart>
</feature>
<evidence type="ECO:0000256" key="7">
    <source>
        <dbReference type="ARBA" id="ARBA00022617"/>
    </source>
</evidence>